<evidence type="ECO:0000256" key="4">
    <source>
        <dbReference type="ARBA" id="ARBA00023163"/>
    </source>
</evidence>
<dbReference type="PROSITE" id="PS50931">
    <property type="entry name" value="HTH_LYSR"/>
    <property type="match status" value="1"/>
</dbReference>
<evidence type="ECO:0000259" key="5">
    <source>
        <dbReference type="PROSITE" id="PS50931"/>
    </source>
</evidence>
<evidence type="ECO:0000256" key="2">
    <source>
        <dbReference type="ARBA" id="ARBA00023015"/>
    </source>
</evidence>
<dbReference type="GO" id="GO:0003677">
    <property type="term" value="F:DNA binding"/>
    <property type="evidence" value="ECO:0007669"/>
    <property type="project" value="UniProtKB-KW"/>
</dbReference>
<feature type="domain" description="HTH lysR-type" evidence="5">
    <location>
        <begin position="1"/>
        <end position="58"/>
    </location>
</feature>
<accession>A0A1R1QWC2</accession>
<dbReference type="InterPro" id="IPR000847">
    <property type="entry name" value="LysR_HTH_N"/>
</dbReference>
<reference evidence="6 7" key="1">
    <citation type="submission" date="2017-01" db="EMBL/GenBank/DDBJ databases">
        <title>Bacillus phylogenomics.</title>
        <authorList>
            <person name="Dunlap C."/>
        </authorList>
    </citation>
    <scope>NUCLEOTIDE SEQUENCE [LARGE SCALE GENOMIC DNA]</scope>
    <source>
        <strain evidence="6 7">NRRL B-41282</strain>
    </source>
</reference>
<dbReference type="SUPFAM" id="SSF46785">
    <property type="entry name" value="Winged helix' DNA-binding domain"/>
    <property type="match status" value="1"/>
</dbReference>
<dbReference type="GO" id="GO:0003700">
    <property type="term" value="F:DNA-binding transcription factor activity"/>
    <property type="evidence" value="ECO:0007669"/>
    <property type="project" value="InterPro"/>
</dbReference>
<organism evidence="6 7">
    <name type="scientific">Bacillus swezeyi</name>
    <dbReference type="NCBI Taxonomy" id="1925020"/>
    <lineage>
        <taxon>Bacteria</taxon>
        <taxon>Bacillati</taxon>
        <taxon>Bacillota</taxon>
        <taxon>Bacilli</taxon>
        <taxon>Bacillales</taxon>
        <taxon>Bacillaceae</taxon>
        <taxon>Bacillus</taxon>
    </lineage>
</organism>
<dbReference type="Gene3D" id="3.40.190.290">
    <property type="match status" value="1"/>
</dbReference>
<dbReference type="SUPFAM" id="SSF53850">
    <property type="entry name" value="Periplasmic binding protein-like II"/>
    <property type="match status" value="1"/>
</dbReference>
<keyword evidence="3" id="KW-0238">DNA-binding</keyword>
<dbReference type="GeneID" id="92791767"/>
<sequence length="318" mass="36083">MDMRLFEYTAEIYNKGSFTKAADSLHIAQPSLSQQIKKLENELGFPLFYRKRGGVSPTPQGKRFIRRAQEILRARDDLLREMQDQLQEMGTELSIGIPAVTGGYLLPPLLKTFLEKYPNVHIQLIEESPAVLEQMTENGEIDLSILPLPIDNERLATVPILTEPLFLAIPFEKQSWMTEQMQSFIYSVRKETEKTAVPLKAAEDVPFILLKEGYGFRRTVLDLCAKAGFKPKETFKTSSIETAQSLVEYGMGVTIVPQMVIREASAKIGYVPLEPEPTRTLVFAYSEYCYLSLAANAFMETVEKLFAHENQTSFHQEV</sequence>
<protein>
    <submittedName>
        <fullName evidence="6">LysR family transcriptional regulator</fullName>
    </submittedName>
</protein>
<dbReference type="CDD" id="cd05466">
    <property type="entry name" value="PBP2_LTTR_substrate"/>
    <property type="match status" value="1"/>
</dbReference>
<dbReference type="RefSeq" id="WP_076759088.1">
    <property type="nucleotide sequence ID" value="NZ_CP133085.1"/>
</dbReference>
<dbReference type="PANTHER" id="PTHR30346">
    <property type="entry name" value="TRANSCRIPTIONAL DUAL REGULATOR HCAR-RELATED"/>
    <property type="match status" value="1"/>
</dbReference>
<dbReference type="InterPro" id="IPR036388">
    <property type="entry name" value="WH-like_DNA-bd_sf"/>
</dbReference>
<dbReference type="PRINTS" id="PR00039">
    <property type="entry name" value="HTHLYSR"/>
</dbReference>
<dbReference type="Pfam" id="PF00126">
    <property type="entry name" value="HTH_1"/>
    <property type="match status" value="1"/>
</dbReference>
<dbReference type="GO" id="GO:0032993">
    <property type="term" value="C:protein-DNA complex"/>
    <property type="evidence" value="ECO:0007669"/>
    <property type="project" value="TreeGrafter"/>
</dbReference>
<evidence type="ECO:0000313" key="7">
    <source>
        <dbReference type="Proteomes" id="UP000187367"/>
    </source>
</evidence>
<accession>A0A1R1S0V2</accession>
<keyword evidence="7" id="KW-1185">Reference proteome</keyword>
<keyword evidence="2" id="KW-0805">Transcription regulation</keyword>
<dbReference type="OrthoDB" id="9803735at2"/>
<dbReference type="FunFam" id="1.10.10.10:FF:000001">
    <property type="entry name" value="LysR family transcriptional regulator"/>
    <property type="match status" value="1"/>
</dbReference>
<name>A0A1R1QWC2_9BACI</name>
<dbReference type="AlphaFoldDB" id="A0A1R1QWC2"/>
<evidence type="ECO:0000256" key="1">
    <source>
        <dbReference type="ARBA" id="ARBA00009437"/>
    </source>
</evidence>
<dbReference type="InterPro" id="IPR036390">
    <property type="entry name" value="WH_DNA-bd_sf"/>
</dbReference>
<dbReference type="Gene3D" id="1.10.10.10">
    <property type="entry name" value="Winged helix-like DNA-binding domain superfamily/Winged helix DNA-binding domain"/>
    <property type="match status" value="1"/>
</dbReference>
<dbReference type="Pfam" id="PF03466">
    <property type="entry name" value="LysR_substrate"/>
    <property type="match status" value="1"/>
</dbReference>
<comment type="similarity">
    <text evidence="1">Belongs to the LysR transcriptional regulatory family.</text>
</comment>
<dbReference type="EMBL" id="MTJL01000005">
    <property type="protein sequence ID" value="OMI08950.1"/>
    <property type="molecule type" value="Genomic_DNA"/>
</dbReference>
<dbReference type="Proteomes" id="UP000187367">
    <property type="component" value="Unassembled WGS sequence"/>
</dbReference>
<keyword evidence="4" id="KW-0804">Transcription</keyword>
<dbReference type="PANTHER" id="PTHR30346:SF28">
    <property type="entry name" value="HTH-TYPE TRANSCRIPTIONAL REGULATOR CYNR"/>
    <property type="match status" value="1"/>
</dbReference>
<proteinExistence type="inferred from homology"/>
<evidence type="ECO:0000256" key="3">
    <source>
        <dbReference type="ARBA" id="ARBA00023125"/>
    </source>
</evidence>
<comment type="caution">
    <text evidence="6">The sequence shown here is derived from an EMBL/GenBank/DDBJ whole genome shotgun (WGS) entry which is preliminary data.</text>
</comment>
<dbReference type="InterPro" id="IPR005119">
    <property type="entry name" value="LysR_subst-bd"/>
</dbReference>
<evidence type="ECO:0000313" key="6">
    <source>
        <dbReference type="EMBL" id="OMI08950.1"/>
    </source>
</evidence>
<gene>
    <name evidence="6" type="ORF">BW143_02555</name>
</gene>